<reference evidence="3" key="1">
    <citation type="journal article" date="2018" name="Algal Res.">
        <title>Characterization of plant carbon substrate utilization by Auxenochlorella protothecoides.</title>
        <authorList>
            <person name="Vogler B.W."/>
            <person name="Starkenburg S.R."/>
            <person name="Sudasinghe N."/>
            <person name="Schambach J.Y."/>
            <person name="Rollin J.A."/>
            <person name="Pattathil S."/>
            <person name="Barry A.N."/>
        </authorList>
    </citation>
    <scope>NUCLEOTIDE SEQUENCE [LARGE SCALE GENOMIC DNA]</scope>
    <source>
        <strain evidence="3">UTEX 25</strain>
    </source>
</reference>
<evidence type="ECO:0000256" key="1">
    <source>
        <dbReference type="SAM" id="MobiDB-lite"/>
    </source>
</evidence>
<dbReference type="AlphaFoldDB" id="A0A3M7L252"/>
<sequence length="342" mass="36554">MGVSMSAVRLNSLNILSTRSTEMIVAVECLTAGQTACTADANGNIGTSNKGKRNFGTRNTGDDNVGNNNTGTSNWGDNNRGKGNRCFDKVADRKEEPTHPDSRQEFATPNLTKTFPAPSILPSPVLAVTVNSDHTFTFRVTTTGYYVALLNVYKNAARQYRWVITTKSYTYTNTPTNKWAAGVVTTWDCIATDANGWDSETSNRGKCASGFISFPSVLLRGFSKAGGVRTTTLQALGLSMHALHLWPQRVERSGSTAILLAVECLKPGQHACTADDAGNVGFNNKGSNNFGNGNIGSGNIGNSNAGAFNWGDNNHGNGLRCFNCNGAASKTAPCTVEEFRNR</sequence>
<feature type="region of interest" description="Disordered" evidence="1">
    <location>
        <begin position="42"/>
        <end position="86"/>
    </location>
</feature>
<evidence type="ECO:0000313" key="2">
    <source>
        <dbReference type="EMBL" id="RMZ56154.1"/>
    </source>
</evidence>
<dbReference type="Proteomes" id="UP000279271">
    <property type="component" value="Unassembled WGS sequence"/>
</dbReference>
<name>A0A3M7L252_AUXPR</name>
<dbReference type="EMBL" id="QOKY01000154">
    <property type="protein sequence ID" value="RMZ56154.1"/>
    <property type="molecule type" value="Genomic_DNA"/>
</dbReference>
<accession>A0A3M7L252</accession>
<evidence type="ECO:0000313" key="3">
    <source>
        <dbReference type="Proteomes" id="UP000279271"/>
    </source>
</evidence>
<organism evidence="2 3">
    <name type="scientific">Auxenochlorella protothecoides</name>
    <name type="common">Green microalga</name>
    <name type="synonym">Chlorella protothecoides</name>
    <dbReference type="NCBI Taxonomy" id="3075"/>
    <lineage>
        <taxon>Eukaryota</taxon>
        <taxon>Viridiplantae</taxon>
        <taxon>Chlorophyta</taxon>
        <taxon>core chlorophytes</taxon>
        <taxon>Trebouxiophyceae</taxon>
        <taxon>Chlorellales</taxon>
        <taxon>Chlorellaceae</taxon>
        <taxon>Auxenochlorella</taxon>
    </lineage>
</organism>
<feature type="compositionally biased region" description="Low complexity" evidence="1">
    <location>
        <begin position="56"/>
        <end position="78"/>
    </location>
</feature>
<gene>
    <name evidence="2" type="ORF">APUTEX25_004578</name>
</gene>
<feature type="non-terminal residue" evidence="2">
    <location>
        <position position="342"/>
    </location>
</feature>
<protein>
    <submittedName>
        <fullName evidence="2">Uncharacterized protein</fullName>
    </submittedName>
</protein>
<proteinExistence type="predicted"/>
<comment type="caution">
    <text evidence="2">The sequence shown here is derived from an EMBL/GenBank/DDBJ whole genome shotgun (WGS) entry which is preliminary data.</text>
</comment>